<feature type="compositionally biased region" description="Low complexity" evidence="1">
    <location>
        <begin position="806"/>
        <end position="816"/>
    </location>
</feature>
<dbReference type="STRING" id="1330018.A0A167R427"/>
<dbReference type="AlphaFoldDB" id="A0A167R427"/>
<dbReference type="Pfam" id="PF18129">
    <property type="entry name" value="SH3_12"/>
    <property type="match status" value="1"/>
</dbReference>
<accession>A0A167R427</accession>
<dbReference type="GO" id="GO:0016075">
    <property type="term" value="P:rRNA catabolic process"/>
    <property type="evidence" value="ECO:0007669"/>
    <property type="project" value="TreeGrafter"/>
</dbReference>
<sequence length="874" mass="96245">MKFPFQLGTPFRPFEQLMGVMPEASKELLPMAYRDLMYDVSSPILDFYPQTFEQDMNGKKAEWEAVIKIPFIDQARLLAAMAPRERLLTEEERRRNTWGPSTRFVYDPDHETVYPSSLPGFFPNLVHNHCKMEPYNLPTLDGLHLVPGLVDGVFLGTQALAGFPSLFTLEHTAQLGFHHVNVFQGDSRNQSMIINIINRHEGKKTEDLAKQLVGKRVFLNWPFLQEGLCVAVSDEHFKHEEGLIAGRKRIVSKPQTMPDGWRRKADKIEHIYSKRYAVLTSDVEVLVHVRPLRGLKRLDDGALVKDYESADKEVDQAIQLAVTDVFSEDQRFLEKEAPPLHEEFPAGSKVIFLGEHAYGVAAQVKETTDTSLTVVLAFFPNEKVENDQFTQLVKTRPGERYLEAHVVSRMLGMSGLAFAKITSSLMVVTKDGSKTNIGLSLKFEAKGMKVLGYTRKNRTWEFSEKAVELIREYKAFAPELFQRLDQRRDDLTMAEDLFPSGDSDARVKEIRNWLNEKGIRDLEPVSLLSEQLDKDTVGKIEQLANEFSSSKSADMIKKALVKGIPRQAVLKPAHAVYRLLHQRFALGDRVTMVQDAGSVPLTAKGVVVGLNTATIDVVWDVPFMSGTTLGGRCSQYRGSTVSFNTCLNLSHKQYVMSTNPSPAPVESGHTAEHPNGNANGRGRPPNGQPFHPVNAPYGAVRGFTPVHVPRGGARGRGGVAIMQNPARQAPAPPILNAGYGQALKGELPTDQPAAAPSHTDTLRDTLLGGAPRARGRGRGFPVQHTMPARGSGHHPNGTQPAPRGAPPVHLLPSVPFSSPPQQPVAAPGAFVDRGRGRGRGWRGGFRGAPRGRGGYGPAGQAQSQAQTQVSAGQA</sequence>
<dbReference type="InterPro" id="IPR047008">
    <property type="entry name" value="XRN1_SH3_sf"/>
</dbReference>
<dbReference type="Pfam" id="PF18334">
    <property type="entry name" value="XRN1_D2_D3"/>
    <property type="match status" value="1"/>
</dbReference>
<dbReference type="GO" id="GO:0003723">
    <property type="term" value="F:RNA binding"/>
    <property type="evidence" value="ECO:0007669"/>
    <property type="project" value="TreeGrafter"/>
</dbReference>
<dbReference type="InterPro" id="IPR047007">
    <property type="entry name" value="XRN1_D1_sf"/>
</dbReference>
<dbReference type="GO" id="GO:0000956">
    <property type="term" value="P:nuclear-transcribed mRNA catabolic process"/>
    <property type="evidence" value="ECO:0007669"/>
    <property type="project" value="TreeGrafter"/>
</dbReference>
<dbReference type="InterPro" id="IPR014722">
    <property type="entry name" value="Rib_uL2_dom2"/>
</dbReference>
<feature type="domain" description="5'-3' exoribonuclease 1 SH3-like" evidence="3">
    <location>
        <begin position="582"/>
        <end position="648"/>
    </location>
</feature>
<feature type="region of interest" description="Disordered" evidence="1">
    <location>
        <begin position="657"/>
        <end position="691"/>
    </location>
</feature>
<keyword evidence="7" id="KW-1185">Reference proteome</keyword>
<dbReference type="Gene3D" id="1.25.40.1050">
    <property type="match status" value="1"/>
</dbReference>
<dbReference type="Gene3D" id="2.170.260.40">
    <property type="match status" value="1"/>
</dbReference>
<feature type="domain" description="5'-3' exoribonuclease 1 D1" evidence="4">
    <location>
        <begin position="148"/>
        <end position="335"/>
    </location>
</feature>
<protein>
    <submittedName>
        <fullName evidence="6">Uncharacterized protein</fullName>
    </submittedName>
</protein>
<dbReference type="Pfam" id="PF17846">
    <property type="entry name" value="XRN_M"/>
    <property type="match status" value="1"/>
</dbReference>
<evidence type="ECO:0000259" key="4">
    <source>
        <dbReference type="Pfam" id="PF18332"/>
    </source>
</evidence>
<feature type="compositionally biased region" description="Gly residues" evidence="1">
    <location>
        <begin position="841"/>
        <end position="857"/>
    </location>
</feature>
<dbReference type="Gene3D" id="2.30.30.750">
    <property type="match status" value="1"/>
</dbReference>
<gene>
    <name evidence="6" type="ORF">CALVIDRAFT_279456</name>
</gene>
<dbReference type="InterPro" id="IPR041385">
    <property type="entry name" value="SH3_12"/>
</dbReference>
<feature type="region of interest" description="Disordered" evidence="1">
    <location>
        <begin position="748"/>
        <end position="874"/>
    </location>
</feature>
<dbReference type="PANTHER" id="PTHR12341">
    <property type="entry name" value="5'-&gt;3' EXORIBONUCLEASE"/>
    <property type="match status" value="1"/>
</dbReference>
<evidence type="ECO:0000313" key="7">
    <source>
        <dbReference type="Proteomes" id="UP000076738"/>
    </source>
</evidence>
<evidence type="ECO:0000259" key="2">
    <source>
        <dbReference type="Pfam" id="PF17846"/>
    </source>
</evidence>
<proteinExistence type="predicted"/>
<dbReference type="InterPro" id="IPR041106">
    <property type="entry name" value="XRN1_D2_D3"/>
</dbReference>
<evidence type="ECO:0000259" key="3">
    <source>
        <dbReference type="Pfam" id="PF18129"/>
    </source>
</evidence>
<dbReference type="InterPro" id="IPR040992">
    <property type="entry name" value="XRN1_D1"/>
</dbReference>
<dbReference type="InterPro" id="IPR027073">
    <property type="entry name" value="5_3_exoribonuclease"/>
</dbReference>
<evidence type="ECO:0000256" key="1">
    <source>
        <dbReference type="SAM" id="MobiDB-lite"/>
    </source>
</evidence>
<dbReference type="InterPro" id="IPR041412">
    <property type="entry name" value="Xrn1_helical"/>
</dbReference>
<dbReference type="Proteomes" id="UP000076738">
    <property type="component" value="Unassembled WGS sequence"/>
</dbReference>
<dbReference type="GO" id="GO:0005634">
    <property type="term" value="C:nucleus"/>
    <property type="evidence" value="ECO:0007669"/>
    <property type="project" value="TreeGrafter"/>
</dbReference>
<dbReference type="GO" id="GO:0004534">
    <property type="term" value="F:5'-3' RNA exonuclease activity"/>
    <property type="evidence" value="ECO:0007669"/>
    <property type="project" value="TreeGrafter"/>
</dbReference>
<feature type="compositionally biased region" description="Low complexity" evidence="1">
    <location>
        <begin position="858"/>
        <end position="874"/>
    </location>
</feature>
<dbReference type="Gene3D" id="2.30.30.30">
    <property type="match status" value="1"/>
</dbReference>
<evidence type="ECO:0000313" key="6">
    <source>
        <dbReference type="EMBL" id="KZP00540.1"/>
    </source>
</evidence>
<dbReference type="Pfam" id="PF18332">
    <property type="entry name" value="XRN1_D1"/>
    <property type="match status" value="1"/>
</dbReference>
<reference evidence="6 7" key="1">
    <citation type="journal article" date="2016" name="Mol. Biol. Evol.">
        <title>Comparative Genomics of Early-Diverging Mushroom-Forming Fungi Provides Insights into the Origins of Lignocellulose Decay Capabilities.</title>
        <authorList>
            <person name="Nagy L.G."/>
            <person name="Riley R."/>
            <person name="Tritt A."/>
            <person name="Adam C."/>
            <person name="Daum C."/>
            <person name="Floudas D."/>
            <person name="Sun H."/>
            <person name="Yadav J.S."/>
            <person name="Pangilinan J."/>
            <person name="Larsson K.H."/>
            <person name="Matsuura K."/>
            <person name="Barry K."/>
            <person name="Labutti K."/>
            <person name="Kuo R."/>
            <person name="Ohm R.A."/>
            <person name="Bhattacharya S.S."/>
            <person name="Shirouzu T."/>
            <person name="Yoshinaga Y."/>
            <person name="Martin F.M."/>
            <person name="Grigoriev I.V."/>
            <person name="Hibbett D.S."/>
        </authorList>
    </citation>
    <scope>NUCLEOTIDE SEQUENCE [LARGE SCALE GENOMIC DNA]</scope>
    <source>
        <strain evidence="6 7">TUFC12733</strain>
    </source>
</reference>
<dbReference type="PANTHER" id="PTHR12341:SF7">
    <property type="entry name" value="5'-3' EXORIBONUCLEASE 1"/>
    <property type="match status" value="1"/>
</dbReference>
<name>A0A167R427_CALVF</name>
<evidence type="ECO:0000259" key="5">
    <source>
        <dbReference type="Pfam" id="PF18334"/>
    </source>
</evidence>
<dbReference type="OrthoDB" id="372487at2759"/>
<dbReference type="EMBL" id="KV417269">
    <property type="protein sequence ID" value="KZP00540.1"/>
    <property type="molecule type" value="Genomic_DNA"/>
</dbReference>
<feature type="compositionally biased region" description="Low complexity" evidence="1">
    <location>
        <begin position="674"/>
        <end position="689"/>
    </location>
</feature>
<feature type="domain" description="Exoribonuclease Xrn1 D2/D3" evidence="5">
    <location>
        <begin position="339"/>
        <end position="562"/>
    </location>
</feature>
<organism evidence="6 7">
    <name type="scientific">Calocera viscosa (strain TUFC12733)</name>
    <dbReference type="NCBI Taxonomy" id="1330018"/>
    <lineage>
        <taxon>Eukaryota</taxon>
        <taxon>Fungi</taxon>
        <taxon>Dikarya</taxon>
        <taxon>Basidiomycota</taxon>
        <taxon>Agaricomycotina</taxon>
        <taxon>Dacrymycetes</taxon>
        <taxon>Dacrymycetales</taxon>
        <taxon>Dacrymycetaceae</taxon>
        <taxon>Calocera</taxon>
    </lineage>
</organism>
<feature type="domain" description="Xrn1 helical" evidence="2">
    <location>
        <begin position="2"/>
        <end position="105"/>
    </location>
</feature>